<feature type="region of interest" description="Disordered" evidence="1">
    <location>
        <begin position="1"/>
        <end position="35"/>
    </location>
</feature>
<proteinExistence type="predicted"/>
<evidence type="ECO:0000256" key="1">
    <source>
        <dbReference type="SAM" id="MobiDB-lite"/>
    </source>
</evidence>
<gene>
    <name evidence="2" type="ORF">PISMIDRAFT_230030</name>
</gene>
<dbReference type="Proteomes" id="UP000054018">
    <property type="component" value="Unassembled WGS sequence"/>
</dbReference>
<feature type="region of interest" description="Disordered" evidence="1">
    <location>
        <begin position="356"/>
        <end position="375"/>
    </location>
</feature>
<protein>
    <submittedName>
        <fullName evidence="2">Uncharacterized protein</fullName>
    </submittedName>
</protein>
<reference evidence="2 3" key="1">
    <citation type="submission" date="2014-04" db="EMBL/GenBank/DDBJ databases">
        <authorList>
            <consortium name="DOE Joint Genome Institute"/>
            <person name="Kuo A."/>
            <person name="Kohler A."/>
            <person name="Costa M.D."/>
            <person name="Nagy L.G."/>
            <person name="Floudas D."/>
            <person name="Copeland A."/>
            <person name="Barry K.W."/>
            <person name="Cichocki N."/>
            <person name="Veneault-Fourrey C."/>
            <person name="LaButti K."/>
            <person name="Lindquist E.A."/>
            <person name="Lipzen A."/>
            <person name="Lundell T."/>
            <person name="Morin E."/>
            <person name="Murat C."/>
            <person name="Sun H."/>
            <person name="Tunlid A."/>
            <person name="Henrissat B."/>
            <person name="Grigoriev I.V."/>
            <person name="Hibbett D.S."/>
            <person name="Martin F."/>
            <person name="Nordberg H.P."/>
            <person name="Cantor M.N."/>
            <person name="Hua S.X."/>
        </authorList>
    </citation>
    <scope>NUCLEOTIDE SEQUENCE [LARGE SCALE GENOMIC DNA]</scope>
    <source>
        <strain evidence="2 3">441</strain>
    </source>
</reference>
<feature type="compositionally biased region" description="Polar residues" evidence="1">
    <location>
        <begin position="357"/>
        <end position="368"/>
    </location>
</feature>
<evidence type="ECO:0000313" key="2">
    <source>
        <dbReference type="EMBL" id="KIK17299.1"/>
    </source>
</evidence>
<sequence length="459" mass="49667">MQSEKRHLLGYAQPSNSTPSPTMPPGRSQARADAFRHNATVCGLMQEYTLRSDATNPRRSAYIPPNAIDSSSPPDMSKKRHFLGYPKPPSLTLPLGRFQTRAGDFPFVQGISDMASTEWLATSPWHSFDGSLGGIPATITSEVADTGIGWVVEEHREQPEVLPPQGTTATSTDLGAQGDQEEFWAASPMDAEKSTSNSEPKLDPEPHSTTASDGKEVGAVEAESDGIDPMSPLPSIGAVDDIKFLDTDPTESDESRTPSGKEQADASLHNHPSPKTLQERCYLEAAPEPQVVVTPLDHSQHGSVDIPPNAINSVSPPDVSKKRHPLGYPKPPSPTLPPGRSQTRAGDFPSVLEMSGMASTERLTTSPRRSPDELRGTLATITSEVADTGIGSGVEKHREQPRVPPPQGVRYLPPIAAMDGKDVDAVVIESDGIDPTSRMAKHWCCRRYQISRYWPKRVL</sequence>
<reference evidence="3" key="2">
    <citation type="submission" date="2015-01" db="EMBL/GenBank/DDBJ databases">
        <title>Evolutionary Origins and Diversification of the Mycorrhizal Mutualists.</title>
        <authorList>
            <consortium name="DOE Joint Genome Institute"/>
            <consortium name="Mycorrhizal Genomics Consortium"/>
            <person name="Kohler A."/>
            <person name="Kuo A."/>
            <person name="Nagy L.G."/>
            <person name="Floudas D."/>
            <person name="Copeland A."/>
            <person name="Barry K.W."/>
            <person name="Cichocki N."/>
            <person name="Veneault-Fourrey C."/>
            <person name="LaButti K."/>
            <person name="Lindquist E.A."/>
            <person name="Lipzen A."/>
            <person name="Lundell T."/>
            <person name="Morin E."/>
            <person name="Murat C."/>
            <person name="Riley R."/>
            <person name="Ohm R."/>
            <person name="Sun H."/>
            <person name="Tunlid A."/>
            <person name="Henrissat B."/>
            <person name="Grigoriev I.V."/>
            <person name="Hibbett D.S."/>
            <person name="Martin F."/>
        </authorList>
    </citation>
    <scope>NUCLEOTIDE SEQUENCE [LARGE SCALE GENOMIC DNA]</scope>
    <source>
        <strain evidence="3">441</strain>
    </source>
</reference>
<name>A0A0C9YTC9_9AGAM</name>
<dbReference type="AlphaFoldDB" id="A0A0C9YTC9"/>
<evidence type="ECO:0000313" key="3">
    <source>
        <dbReference type="Proteomes" id="UP000054018"/>
    </source>
</evidence>
<accession>A0A0C9YTC9</accession>
<feature type="region of interest" description="Disordered" evidence="1">
    <location>
        <begin position="188"/>
        <end position="347"/>
    </location>
</feature>
<keyword evidence="3" id="KW-1185">Reference proteome</keyword>
<feature type="region of interest" description="Disordered" evidence="1">
    <location>
        <begin position="384"/>
        <end position="411"/>
    </location>
</feature>
<feature type="region of interest" description="Disordered" evidence="1">
    <location>
        <begin position="53"/>
        <end position="77"/>
    </location>
</feature>
<dbReference type="HOGENOM" id="CLU_595984_0_0_1"/>
<feature type="compositionally biased region" description="Pro residues" evidence="1">
    <location>
        <begin position="328"/>
        <end position="337"/>
    </location>
</feature>
<organism evidence="2 3">
    <name type="scientific">Pisolithus microcarpus 441</name>
    <dbReference type="NCBI Taxonomy" id="765257"/>
    <lineage>
        <taxon>Eukaryota</taxon>
        <taxon>Fungi</taxon>
        <taxon>Dikarya</taxon>
        <taxon>Basidiomycota</taxon>
        <taxon>Agaricomycotina</taxon>
        <taxon>Agaricomycetes</taxon>
        <taxon>Agaricomycetidae</taxon>
        <taxon>Boletales</taxon>
        <taxon>Sclerodermatineae</taxon>
        <taxon>Pisolithaceae</taxon>
        <taxon>Pisolithus</taxon>
    </lineage>
</organism>
<dbReference type="EMBL" id="KN833833">
    <property type="protein sequence ID" value="KIK17299.1"/>
    <property type="molecule type" value="Genomic_DNA"/>
</dbReference>